<dbReference type="PANTHER" id="PTHR45673">
    <property type="entry name" value="SERINE/THREONINE-PROTEIN PHOSPHATASE 2B CATALYTIC SUBUNIT 1-RELATED"/>
    <property type="match status" value="1"/>
</dbReference>
<comment type="caution">
    <text evidence="2">The sequence shown here is derived from an EMBL/GenBank/DDBJ whole genome shotgun (WGS) entry which is preliminary data.</text>
</comment>
<sequence length="131" mass="14598">MSSPLVQPPSAGTDLPQSATLSSMREVAQSRRVPTVPEPYSFKPNDEDLYLKDSATGLSIPNVQLLKDHFINEGRLKEEQALWILETASSLMRQEPNMLIVDGPVTGCLWRHSRSILRPGEDTGIRRRSGK</sequence>
<protein>
    <submittedName>
        <fullName evidence="2">Uncharacterized protein</fullName>
    </submittedName>
</protein>
<reference evidence="2" key="1">
    <citation type="submission" date="2022-07" db="EMBL/GenBank/DDBJ databases">
        <title>Genome Sequence of Physisporinus lineatus.</title>
        <authorList>
            <person name="Buettner E."/>
        </authorList>
    </citation>
    <scope>NUCLEOTIDE SEQUENCE</scope>
    <source>
        <strain evidence="2">VT162</strain>
    </source>
</reference>
<dbReference type="GO" id="GO:0097720">
    <property type="term" value="P:calcineurin-mediated signaling"/>
    <property type="evidence" value="ECO:0007669"/>
    <property type="project" value="InterPro"/>
</dbReference>
<feature type="region of interest" description="Disordered" evidence="1">
    <location>
        <begin position="1"/>
        <end position="39"/>
    </location>
</feature>
<gene>
    <name evidence="2" type="ORF">NLI96_g2143</name>
</gene>
<dbReference type="Gene3D" id="3.60.21.10">
    <property type="match status" value="1"/>
</dbReference>
<accession>A0AAD5VBE4</accession>
<evidence type="ECO:0000313" key="3">
    <source>
        <dbReference type="Proteomes" id="UP001212997"/>
    </source>
</evidence>
<dbReference type="InterPro" id="IPR029052">
    <property type="entry name" value="Metallo-depent_PP-like"/>
</dbReference>
<evidence type="ECO:0000256" key="1">
    <source>
        <dbReference type="SAM" id="MobiDB-lite"/>
    </source>
</evidence>
<proteinExistence type="predicted"/>
<dbReference type="Proteomes" id="UP001212997">
    <property type="component" value="Unassembled WGS sequence"/>
</dbReference>
<dbReference type="SUPFAM" id="SSF56300">
    <property type="entry name" value="Metallo-dependent phosphatases"/>
    <property type="match status" value="1"/>
</dbReference>
<evidence type="ECO:0000313" key="2">
    <source>
        <dbReference type="EMBL" id="KAJ3489445.1"/>
    </source>
</evidence>
<organism evidence="2 3">
    <name type="scientific">Meripilus lineatus</name>
    <dbReference type="NCBI Taxonomy" id="2056292"/>
    <lineage>
        <taxon>Eukaryota</taxon>
        <taxon>Fungi</taxon>
        <taxon>Dikarya</taxon>
        <taxon>Basidiomycota</taxon>
        <taxon>Agaricomycotina</taxon>
        <taxon>Agaricomycetes</taxon>
        <taxon>Polyporales</taxon>
        <taxon>Meripilaceae</taxon>
        <taxon>Meripilus</taxon>
    </lineage>
</organism>
<keyword evidence="3" id="KW-1185">Reference proteome</keyword>
<dbReference type="AlphaFoldDB" id="A0AAD5VBE4"/>
<dbReference type="EMBL" id="JANAWD010000045">
    <property type="protein sequence ID" value="KAJ3489445.1"/>
    <property type="molecule type" value="Genomic_DNA"/>
</dbReference>
<dbReference type="GO" id="GO:0033192">
    <property type="term" value="F:calmodulin-dependent protein phosphatase activity"/>
    <property type="evidence" value="ECO:0007669"/>
    <property type="project" value="InterPro"/>
</dbReference>
<name>A0AAD5VBE4_9APHY</name>
<dbReference type="InterPro" id="IPR043360">
    <property type="entry name" value="PP2B"/>
</dbReference>